<dbReference type="PANTHER" id="PTHR30506">
    <property type="entry name" value="INNER MEMBRANE PROTEIN"/>
    <property type="match status" value="1"/>
</dbReference>
<proteinExistence type="inferred from homology"/>
<evidence type="ECO:0000256" key="7">
    <source>
        <dbReference type="SAM" id="Phobius"/>
    </source>
</evidence>
<sequence>MQVQYWFELFGTAFFAVSGALSATEKARADWFGATFIGYITAIGGGSLRDVLLGNYPIAWIKDVNMIYAVFAGIVMAKVFYSYFIKLKKTFFLFDTLGIALFTVVGTAKAISLGVGNINAAIMGMFTAVFGGVIRDMLTNEIPVIFQKEIYATACFAGALLYLTLHSYGVNFDYNLAISGSIIIIIRVLAVRYDWQLPQFKKHE</sequence>
<evidence type="ECO:0000256" key="6">
    <source>
        <dbReference type="ARBA" id="ARBA00023136"/>
    </source>
</evidence>
<dbReference type="Pfam" id="PF03458">
    <property type="entry name" value="Gly_transporter"/>
    <property type="match status" value="2"/>
</dbReference>
<comment type="subcellular location">
    <subcellularLocation>
        <location evidence="1">Cell membrane</location>
        <topology evidence="1">Multi-pass membrane protein</topology>
    </subcellularLocation>
</comment>
<reference evidence="9 10" key="1">
    <citation type="submission" date="2016-10" db="EMBL/GenBank/DDBJ databases">
        <authorList>
            <person name="de Groot N.N."/>
        </authorList>
    </citation>
    <scope>NUCLEOTIDE SEQUENCE [LARGE SCALE GENOMIC DNA]</scope>
    <source>
        <strain evidence="9 10">DSM 6793</strain>
    </source>
</reference>
<evidence type="ECO:0000256" key="4">
    <source>
        <dbReference type="ARBA" id="ARBA00022692"/>
    </source>
</evidence>
<keyword evidence="6 7" id="KW-0472">Membrane</keyword>
<dbReference type="PANTHER" id="PTHR30506:SF3">
    <property type="entry name" value="UPF0126 INNER MEMBRANE PROTEIN YADS-RELATED"/>
    <property type="match status" value="1"/>
</dbReference>
<dbReference type="AlphaFoldDB" id="A0A1I1E803"/>
<evidence type="ECO:0000256" key="1">
    <source>
        <dbReference type="ARBA" id="ARBA00004651"/>
    </source>
</evidence>
<feature type="domain" description="Glycine transporter" evidence="8">
    <location>
        <begin position="5"/>
        <end position="80"/>
    </location>
</feature>
<evidence type="ECO:0000313" key="10">
    <source>
        <dbReference type="Proteomes" id="UP000199514"/>
    </source>
</evidence>
<keyword evidence="4 7" id="KW-0812">Transmembrane</keyword>
<evidence type="ECO:0000313" key="9">
    <source>
        <dbReference type="EMBL" id="SFB83279.1"/>
    </source>
</evidence>
<feature type="transmembrane region" description="Helical" evidence="7">
    <location>
        <begin position="118"/>
        <end position="138"/>
    </location>
</feature>
<organism evidence="9 10">
    <name type="scientific">Flexibacter flexilis DSM 6793</name>
    <dbReference type="NCBI Taxonomy" id="927664"/>
    <lineage>
        <taxon>Bacteria</taxon>
        <taxon>Pseudomonadati</taxon>
        <taxon>Bacteroidota</taxon>
        <taxon>Cytophagia</taxon>
        <taxon>Cytophagales</taxon>
        <taxon>Flexibacteraceae</taxon>
        <taxon>Flexibacter</taxon>
    </lineage>
</organism>
<evidence type="ECO:0000256" key="3">
    <source>
        <dbReference type="ARBA" id="ARBA00022475"/>
    </source>
</evidence>
<dbReference type="GO" id="GO:0005886">
    <property type="term" value="C:plasma membrane"/>
    <property type="evidence" value="ECO:0007669"/>
    <property type="project" value="UniProtKB-SubCell"/>
</dbReference>
<comment type="similarity">
    <text evidence="2">Belongs to the UPF0126 family.</text>
</comment>
<keyword evidence="5 7" id="KW-1133">Transmembrane helix</keyword>
<dbReference type="InterPro" id="IPR005115">
    <property type="entry name" value="Gly_transporter"/>
</dbReference>
<dbReference type="OrthoDB" id="9791874at2"/>
<feature type="domain" description="Glycine transporter" evidence="8">
    <location>
        <begin position="93"/>
        <end position="166"/>
    </location>
</feature>
<accession>A0A1I1E803</accession>
<keyword evidence="10" id="KW-1185">Reference proteome</keyword>
<evidence type="ECO:0000256" key="2">
    <source>
        <dbReference type="ARBA" id="ARBA00008193"/>
    </source>
</evidence>
<dbReference type="EMBL" id="FOLE01000001">
    <property type="protein sequence ID" value="SFB83279.1"/>
    <property type="molecule type" value="Genomic_DNA"/>
</dbReference>
<keyword evidence="3" id="KW-1003">Cell membrane</keyword>
<dbReference type="Proteomes" id="UP000199514">
    <property type="component" value="Unassembled WGS sequence"/>
</dbReference>
<protein>
    <submittedName>
        <fullName evidence="9">Uncharacterized membrane protein YeiH</fullName>
    </submittedName>
</protein>
<feature type="transmembrane region" description="Helical" evidence="7">
    <location>
        <begin position="6"/>
        <end position="24"/>
    </location>
</feature>
<dbReference type="RefSeq" id="WP_091507291.1">
    <property type="nucleotide sequence ID" value="NZ_FOLE01000001.1"/>
</dbReference>
<feature type="transmembrane region" description="Helical" evidence="7">
    <location>
        <begin position="31"/>
        <end position="52"/>
    </location>
</feature>
<dbReference type="STRING" id="927664.SAMN05421780_101681"/>
<feature type="transmembrane region" description="Helical" evidence="7">
    <location>
        <begin position="64"/>
        <end position="84"/>
    </location>
</feature>
<feature type="transmembrane region" description="Helical" evidence="7">
    <location>
        <begin position="174"/>
        <end position="193"/>
    </location>
</feature>
<evidence type="ECO:0000256" key="5">
    <source>
        <dbReference type="ARBA" id="ARBA00022989"/>
    </source>
</evidence>
<gene>
    <name evidence="9" type="ORF">SAMN05421780_101681</name>
</gene>
<name>A0A1I1E803_9BACT</name>
<evidence type="ECO:0000259" key="8">
    <source>
        <dbReference type="Pfam" id="PF03458"/>
    </source>
</evidence>
<feature type="transmembrane region" description="Helical" evidence="7">
    <location>
        <begin position="150"/>
        <end position="168"/>
    </location>
</feature>